<evidence type="ECO:0000313" key="6">
    <source>
        <dbReference type="Proteomes" id="UP000190102"/>
    </source>
</evidence>
<keyword evidence="1" id="KW-0813">Transport</keyword>
<dbReference type="InterPro" id="IPR017911">
    <property type="entry name" value="MacB-like_ATP-bd"/>
</dbReference>
<dbReference type="InterPro" id="IPR027417">
    <property type="entry name" value="P-loop_NTPase"/>
</dbReference>
<dbReference type="GO" id="GO:0016887">
    <property type="term" value="F:ATP hydrolysis activity"/>
    <property type="evidence" value="ECO:0007669"/>
    <property type="project" value="InterPro"/>
</dbReference>
<evidence type="ECO:0000313" key="5">
    <source>
        <dbReference type="EMBL" id="SJZ89060.1"/>
    </source>
</evidence>
<dbReference type="CDD" id="cd03255">
    <property type="entry name" value="ABC_MJ0796_LolCDE_FtsE"/>
    <property type="match status" value="1"/>
</dbReference>
<dbReference type="PANTHER" id="PTHR24220:SF86">
    <property type="entry name" value="ABC TRANSPORTER ABCH.1"/>
    <property type="match status" value="1"/>
</dbReference>
<dbReference type="PROSITE" id="PS00211">
    <property type="entry name" value="ABC_TRANSPORTER_1"/>
    <property type="match status" value="1"/>
</dbReference>
<dbReference type="OrthoDB" id="9809450at2"/>
<protein>
    <submittedName>
        <fullName evidence="5">Putative ABC transport system ATP-binding protein</fullName>
    </submittedName>
</protein>
<dbReference type="Pfam" id="PF00005">
    <property type="entry name" value="ABC_tran"/>
    <property type="match status" value="1"/>
</dbReference>
<gene>
    <name evidence="5" type="ORF">SAMN02745119_01928</name>
</gene>
<keyword evidence="3 5" id="KW-0067">ATP-binding</keyword>
<accession>A0A1T4PBX1</accession>
<dbReference type="InterPro" id="IPR003593">
    <property type="entry name" value="AAA+_ATPase"/>
</dbReference>
<dbReference type="GO" id="GO:0022857">
    <property type="term" value="F:transmembrane transporter activity"/>
    <property type="evidence" value="ECO:0007669"/>
    <property type="project" value="TreeGrafter"/>
</dbReference>
<dbReference type="GO" id="GO:0005886">
    <property type="term" value="C:plasma membrane"/>
    <property type="evidence" value="ECO:0007669"/>
    <property type="project" value="TreeGrafter"/>
</dbReference>
<dbReference type="SMART" id="SM00382">
    <property type="entry name" value="AAA"/>
    <property type="match status" value="1"/>
</dbReference>
<dbReference type="SUPFAM" id="SSF52540">
    <property type="entry name" value="P-loop containing nucleoside triphosphate hydrolases"/>
    <property type="match status" value="1"/>
</dbReference>
<keyword evidence="6" id="KW-1185">Reference proteome</keyword>
<dbReference type="PROSITE" id="PS50893">
    <property type="entry name" value="ABC_TRANSPORTER_2"/>
    <property type="match status" value="1"/>
</dbReference>
<name>A0A1T4PBX1_9BACT</name>
<dbReference type="GO" id="GO:0005524">
    <property type="term" value="F:ATP binding"/>
    <property type="evidence" value="ECO:0007669"/>
    <property type="project" value="UniProtKB-KW"/>
</dbReference>
<dbReference type="AlphaFoldDB" id="A0A1T4PBX1"/>
<evidence type="ECO:0000256" key="3">
    <source>
        <dbReference type="ARBA" id="ARBA00022840"/>
    </source>
</evidence>
<dbReference type="RefSeq" id="WP_078790215.1">
    <property type="nucleotide sequence ID" value="NZ_FUWR01000009.1"/>
</dbReference>
<evidence type="ECO:0000259" key="4">
    <source>
        <dbReference type="PROSITE" id="PS50893"/>
    </source>
</evidence>
<evidence type="ECO:0000256" key="1">
    <source>
        <dbReference type="ARBA" id="ARBA00022448"/>
    </source>
</evidence>
<reference evidence="6" key="1">
    <citation type="submission" date="2017-02" db="EMBL/GenBank/DDBJ databases">
        <authorList>
            <person name="Varghese N."/>
            <person name="Submissions S."/>
        </authorList>
    </citation>
    <scope>NUCLEOTIDE SEQUENCE [LARGE SCALE GENOMIC DNA]</scope>
    <source>
        <strain evidence="6">ATCC BAA-34</strain>
    </source>
</reference>
<dbReference type="InterPro" id="IPR015854">
    <property type="entry name" value="ABC_transpr_LolD-like"/>
</dbReference>
<dbReference type="Gene3D" id="3.40.50.300">
    <property type="entry name" value="P-loop containing nucleotide triphosphate hydrolases"/>
    <property type="match status" value="1"/>
</dbReference>
<dbReference type="STRING" id="115783.SAMN02745119_01928"/>
<proteinExistence type="predicted"/>
<dbReference type="InterPro" id="IPR003439">
    <property type="entry name" value="ABC_transporter-like_ATP-bd"/>
</dbReference>
<feature type="domain" description="ABC transporter" evidence="4">
    <location>
        <begin position="2"/>
        <end position="242"/>
    </location>
</feature>
<evidence type="ECO:0000256" key="2">
    <source>
        <dbReference type="ARBA" id="ARBA00022741"/>
    </source>
</evidence>
<dbReference type="Proteomes" id="UP000190102">
    <property type="component" value="Unassembled WGS sequence"/>
</dbReference>
<dbReference type="PANTHER" id="PTHR24220">
    <property type="entry name" value="IMPORT ATP-BINDING PROTEIN"/>
    <property type="match status" value="1"/>
</dbReference>
<dbReference type="InterPro" id="IPR017871">
    <property type="entry name" value="ABC_transporter-like_CS"/>
</dbReference>
<sequence>MIALQQVTKTFSISPTTSFTAVDNVSLTIERGTMTILKGPSGSGKTTLLALIGCMTRPSSGRIMLQGVETSFFQATDRSEGFDSSSLPERFLTEIRRSTFGFIFQQFNLIKGISALQNIMLPAYPTGEQQPVVRQRAVELMEQFDLLRHCNSPVEWLSGGELQRVAIARALINNPIAIIADEPTAHLDSQLSQAFMESIGLLKDSGKTVLIASHDPIVYNSSRADQVVEMRDGRIVQQEPPV</sequence>
<dbReference type="EMBL" id="FUWR01000009">
    <property type="protein sequence ID" value="SJZ89060.1"/>
    <property type="molecule type" value="Genomic_DNA"/>
</dbReference>
<keyword evidence="2" id="KW-0547">Nucleotide-binding</keyword>
<organism evidence="5 6">
    <name type="scientific">Trichlorobacter thiogenes</name>
    <dbReference type="NCBI Taxonomy" id="115783"/>
    <lineage>
        <taxon>Bacteria</taxon>
        <taxon>Pseudomonadati</taxon>
        <taxon>Thermodesulfobacteriota</taxon>
        <taxon>Desulfuromonadia</taxon>
        <taxon>Geobacterales</taxon>
        <taxon>Geobacteraceae</taxon>
        <taxon>Trichlorobacter</taxon>
    </lineage>
</organism>